<evidence type="ECO:0000313" key="2">
    <source>
        <dbReference type="Proteomes" id="UP001287282"/>
    </source>
</evidence>
<comment type="caution">
    <text evidence="1">The sequence shown here is derived from an EMBL/GenBank/DDBJ whole genome shotgun (WGS) entry which is preliminary data.</text>
</comment>
<protein>
    <submittedName>
        <fullName evidence="1">Uncharacterized protein</fullName>
    </submittedName>
</protein>
<organism evidence="1 2">
    <name type="scientific">Alkalihalophilus lindianensis</name>
    <dbReference type="NCBI Taxonomy" id="1630542"/>
    <lineage>
        <taxon>Bacteria</taxon>
        <taxon>Bacillati</taxon>
        <taxon>Bacillota</taxon>
        <taxon>Bacilli</taxon>
        <taxon>Bacillales</taxon>
        <taxon>Bacillaceae</taxon>
        <taxon>Alkalihalophilus</taxon>
    </lineage>
</organism>
<dbReference type="RefSeq" id="WP_317122356.1">
    <property type="nucleotide sequence ID" value="NZ_JAWJBA010000003.1"/>
</dbReference>
<proteinExistence type="predicted"/>
<accession>A0ABU3XBB4</accession>
<gene>
    <name evidence="1" type="ORF">RYX56_12510</name>
</gene>
<reference evidence="1 2" key="1">
    <citation type="submission" date="2023-10" db="EMBL/GenBank/DDBJ databases">
        <title>Screening of Alkalihalobacillus lindianensis BZ-TG-R113 and Its Alleviation of Salt Stress on Rapeseed Growth.</title>
        <authorList>
            <person name="Zhao B."/>
            <person name="Guo T."/>
        </authorList>
    </citation>
    <scope>NUCLEOTIDE SEQUENCE [LARGE SCALE GENOMIC DNA]</scope>
    <source>
        <strain evidence="1 2">BZ-TG-R113</strain>
    </source>
</reference>
<name>A0ABU3XBB4_9BACI</name>
<keyword evidence="2" id="KW-1185">Reference proteome</keyword>
<dbReference type="Proteomes" id="UP001287282">
    <property type="component" value="Unassembled WGS sequence"/>
</dbReference>
<dbReference type="EMBL" id="JAWJBA010000003">
    <property type="protein sequence ID" value="MDV2685178.1"/>
    <property type="molecule type" value="Genomic_DNA"/>
</dbReference>
<evidence type="ECO:0000313" key="1">
    <source>
        <dbReference type="EMBL" id="MDV2685178.1"/>
    </source>
</evidence>
<sequence>MTEECKSIEVERGTVLSIEGSNWVVEKTDLTLAEMSGSLSLRWVGVSGPESETMDEDSPVITIDVSVESKDTLEELKAIRKEAKKATVALYQLKAAQKSIQPDKGKVFCEGGKVSRAAVKELRAGEEIVARVNDHE</sequence>